<dbReference type="Pfam" id="PF00160">
    <property type="entry name" value="Pro_isomerase"/>
    <property type="match status" value="1"/>
</dbReference>
<dbReference type="EMBL" id="KI926053">
    <property type="protein sequence ID" value="ETW41917.1"/>
    <property type="molecule type" value="Genomic_DNA"/>
</dbReference>
<dbReference type="Proteomes" id="UP000019114">
    <property type="component" value="Unassembled WGS sequence"/>
</dbReference>
<dbReference type="PROSITE" id="PS00170">
    <property type="entry name" value="CSA_PPIASE_1"/>
    <property type="match status" value="1"/>
</dbReference>
<evidence type="ECO:0000256" key="3">
    <source>
        <dbReference type="ARBA" id="ARBA00013194"/>
    </source>
</evidence>
<keyword evidence="4 11" id="KW-0812">Transmembrane</keyword>
<evidence type="ECO:0000256" key="10">
    <source>
        <dbReference type="ARBA" id="ARBA00023235"/>
    </source>
</evidence>
<dbReference type="EC" id="5.2.1.8" evidence="3"/>
<evidence type="ECO:0000256" key="2">
    <source>
        <dbReference type="ARBA" id="ARBA00004606"/>
    </source>
</evidence>
<dbReference type="GO" id="GO:0006508">
    <property type="term" value="P:proteolysis"/>
    <property type="evidence" value="ECO:0007669"/>
    <property type="project" value="InterPro"/>
</dbReference>
<dbReference type="PROSITE" id="PS50072">
    <property type="entry name" value="CSA_PPIASE_2"/>
    <property type="match status" value="1"/>
</dbReference>
<dbReference type="GO" id="GO:0005737">
    <property type="term" value="C:cytoplasm"/>
    <property type="evidence" value="ECO:0007669"/>
    <property type="project" value="TreeGrafter"/>
</dbReference>
<dbReference type="SUPFAM" id="SSF54001">
    <property type="entry name" value="Cysteine proteinases"/>
    <property type="match status" value="1"/>
</dbReference>
<dbReference type="Pfam" id="PF00112">
    <property type="entry name" value="Peptidase_C1"/>
    <property type="match status" value="1"/>
</dbReference>
<dbReference type="PANTHER" id="PTHR11071">
    <property type="entry name" value="PEPTIDYL-PROLYL CIS-TRANS ISOMERASE"/>
    <property type="match status" value="1"/>
</dbReference>
<evidence type="ECO:0000256" key="6">
    <source>
        <dbReference type="ARBA" id="ARBA00022968"/>
    </source>
</evidence>
<dbReference type="PANTHER" id="PTHR11071:SF561">
    <property type="entry name" value="PEPTIDYL-PROLYL CIS-TRANS ISOMERASE D-RELATED"/>
    <property type="match status" value="1"/>
</dbReference>
<dbReference type="SUPFAM" id="SSF50891">
    <property type="entry name" value="Cyclophilin-like"/>
    <property type="match status" value="1"/>
</dbReference>
<evidence type="ECO:0000256" key="9">
    <source>
        <dbReference type="ARBA" id="ARBA00023136"/>
    </source>
</evidence>
<reference evidence="13 14" key="2">
    <citation type="submission" date="2013-02" db="EMBL/GenBank/DDBJ databases">
        <title>The Genome Sequence of Plasmodium falciparum NF135/5.C10.</title>
        <authorList>
            <consortium name="The Broad Institute Genome Sequencing Platform"/>
            <consortium name="The Broad Institute Genome Sequencing Center for Infectious Disease"/>
            <person name="Neafsey D."/>
            <person name="Cheeseman I."/>
            <person name="Volkman S."/>
            <person name="Adams J."/>
            <person name="Walker B."/>
            <person name="Young S.K."/>
            <person name="Zeng Q."/>
            <person name="Gargeya S."/>
            <person name="Fitzgerald M."/>
            <person name="Haas B."/>
            <person name="Abouelleil A."/>
            <person name="Alvarado L."/>
            <person name="Arachchi H.M."/>
            <person name="Berlin A.M."/>
            <person name="Chapman S.B."/>
            <person name="Dewar J."/>
            <person name="Goldberg J."/>
            <person name="Griggs A."/>
            <person name="Gujja S."/>
            <person name="Hansen M."/>
            <person name="Howarth C."/>
            <person name="Imamovic A."/>
            <person name="Larimer J."/>
            <person name="McCowan C."/>
            <person name="Murphy C."/>
            <person name="Neiman D."/>
            <person name="Pearson M."/>
            <person name="Priest M."/>
            <person name="Roberts A."/>
            <person name="Saif S."/>
            <person name="Shea T."/>
            <person name="Sisk P."/>
            <person name="Sykes S."/>
            <person name="Wortman J."/>
            <person name="Nusbaum C."/>
            <person name="Birren B."/>
        </authorList>
    </citation>
    <scope>NUCLEOTIDE SEQUENCE [LARGE SCALE GENOMIC DNA]</scope>
    <source>
        <strain evidence="13 14">NF135/5.C10</strain>
    </source>
</reference>
<dbReference type="InterPro" id="IPR000668">
    <property type="entry name" value="Peptidase_C1A_C"/>
</dbReference>
<keyword evidence="9 11" id="KW-0472">Membrane</keyword>
<reference evidence="13 14" key="1">
    <citation type="submission" date="2013-02" db="EMBL/GenBank/DDBJ databases">
        <title>The Genome Annotation of Plasmodium falciparum NF135/5.C10.</title>
        <authorList>
            <consortium name="The Broad Institute Genome Sequencing Platform"/>
            <consortium name="The Broad Institute Genome Sequencing Center for Infectious Disease"/>
            <person name="Neafsey D."/>
            <person name="Hoffman S."/>
            <person name="Volkman S."/>
            <person name="Rosenthal P."/>
            <person name="Walker B."/>
            <person name="Young S.K."/>
            <person name="Zeng Q."/>
            <person name="Gargeya S."/>
            <person name="Fitzgerald M."/>
            <person name="Haas B."/>
            <person name="Abouelleil A."/>
            <person name="Allen A.W."/>
            <person name="Alvarado L."/>
            <person name="Arachchi H.M."/>
            <person name="Berlin A.M."/>
            <person name="Chapman S.B."/>
            <person name="Gainer-Dewar J."/>
            <person name="Goldberg J."/>
            <person name="Griggs A."/>
            <person name="Gujja S."/>
            <person name="Hansen M."/>
            <person name="Howarth C."/>
            <person name="Imamovic A."/>
            <person name="Ireland A."/>
            <person name="Larimer J."/>
            <person name="McCowan C."/>
            <person name="Murphy C."/>
            <person name="Pearson M."/>
            <person name="Poon T.W."/>
            <person name="Priest M."/>
            <person name="Roberts A."/>
            <person name="Saif S."/>
            <person name="Shea T."/>
            <person name="Sisk P."/>
            <person name="Sykes S."/>
            <person name="Wortman J."/>
            <person name="Nusbaum C."/>
            <person name="Birren B."/>
        </authorList>
    </citation>
    <scope>NUCLEOTIDE SEQUENCE [LARGE SCALE GENOMIC DNA]</scope>
    <source>
        <strain evidence="13 14">NF135/5.C10</strain>
    </source>
</reference>
<evidence type="ECO:0000256" key="7">
    <source>
        <dbReference type="ARBA" id="ARBA00022989"/>
    </source>
</evidence>
<comment type="subcellular location">
    <subcellularLocation>
        <location evidence="2">Membrane</location>
        <topology evidence="2">Single-pass type II membrane protein</topology>
    </subcellularLocation>
</comment>
<dbReference type="InterPro" id="IPR002130">
    <property type="entry name" value="Cyclophilin-type_PPIase_dom"/>
</dbReference>
<dbReference type="Gene3D" id="1.10.287.2250">
    <property type="match status" value="1"/>
</dbReference>
<accession>W4IER4</accession>
<evidence type="ECO:0000256" key="8">
    <source>
        <dbReference type="ARBA" id="ARBA00023110"/>
    </source>
</evidence>
<evidence type="ECO:0000259" key="12">
    <source>
        <dbReference type="PROSITE" id="PS50072"/>
    </source>
</evidence>
<evidence type="ECO:0000313" key="14">
    <source>
        <dbReference type="Proteomes" id="UP000019114"/>
    </source>
</evidence>
<dbReference type="InterPro" id="IPR000169">
    <property type="entry name" value="Pept_cys_AS"/>
</dbReference>
<dbReference type="GO" id="GO:0016018">
    <property type="term" value="F:cyclosporin A binding"/>
    <property type="evidence" value="ECO:0007669"/>
    <property type="project" value="TreeGrafter"/>
</dbReference>
<sequence length="478" mass="55017">MDYNMDYAPHEVISQQGERFVDKYVDRKILKNKKSLLVIISLSVLSVVGFVLFYFTPNSRKSDLFKNSSVENNNDDYIINSLLKSPNGKKFIVSKIDEALSFYDSKKNDINKYNEGNNNNNADFKGLSLFKENTPSNNFIHNKDYFINFFDNKFLMNNAEHINQFYMFIKTNNKQYNSPNEMKERFQVFLQNAHKVKMHNNNKKSLYKKELNRFADLTYHEFKNKYLTLRSSKPLKNSKYLLDQINYEEVIKKYKGKENFDHAAYDWRLHSGVTPVKDQKNCGSCWAFSSIGSVESQYAIRKNKLITLSEQELTYFDITIDDKPLGRIVFGLYGKVAPKTVENFVSICKGTVVDGKMLHYTNSIFHRIIPNFMAQGGDITNFNGTGGLSIYGKKFEDENFKVNHSKRGLLSMANAGKNTNGSQFFILFIPTPWLDGRHVVFGEVVEGLDKLVHIEAVGTDSGEPLKRVLVKESGELPL</sequence>
<gene>
    <name evidence="13" type="ORF">PFNF135_03415</name>
</gene>
<feature type="transmembrane region" description="Helical" evidence="11">
    <location>
        <begin position="36"/>
        <end position="55"/>
    </location>
</feature>
<dbReference type="InterPro" id="IPR020892">
    <property type="entry name" value="Cyclophilin-type_PPIase_CS"/>
</dbReference>
<evidence type="ECO:0000256" key="4">
    <source>
        <dbReference type="ARBA" id="ARBA00022692"/>
    </source>
</evidence>
<dbReference type="Pfam" id="PF08246">
    <property type="entry name" value="Inhibitor_I29"/>
    <property type="match status" value="1"/>
</dbReference>
<dbReference type="GO" id="GO:0006457">
    <property type="term" value="P:protein folding"/>
    <property type="evidence" value="ECO:0007669"/>
    <property type="project" value="InterPro"/>
</dbReference>
<dbReference type="GO" id="GO:0016020">
    <property type="term" value="C:membrane"/>
    <property type="evidence" value="ECO:0007669"/>
    <property type="project" value="UniProtKB-SubCell"/>
</dbReference>
<keyword evidence="10" id="KW-0413">Isomerase</keyword>
<keyword evidence="6" id="KW-0735">Signal-anchor</keyword>
<evidence type="ECO:0000256" key="1">
    <source>
        <dbReference type="ARBA" id="ARBA00000971"/>
    </source>
</evidence>
<dbReference type="FunFam" id="2.40.100.10:FF:000019">
    <property type="entry name" value="Peptidyl-prolyl cis-trans isomerase"/>
    <property type="match status" value="1"/>
</dbReference>
<proteinExistence type="predicted"/>
<keyword evidence="7 11" id="KW-1133">Transmembrane helix</keyword>
<dbReference type="AlphaFoldDB" id="W4IER4"/>
<dbReference type="GO" id="GO:0008234">
    <property type="term" value="F:cysteine-type peptidase activity"/>
    <property type="evidence" value="ECO:0007669"/>
    <property type="project" value="InterPro"/>
</dbReference>
<evidence type="ECO:0000256" key="5">
    <source>
        <dbReference type="ARBA" id="ARBA00022729"/>
    </source>
</evidence>
<keyword evidence="5" id="KW-0732">Signal</keyword>
<feature type="domain" description="PPIase cyclophilin-type" evidence="12">
    <location>
        <begin position="315"/>
        <end position="475"/>
    </location>
</feature>
<dbReference type="PRINTS" id="PR00153">
    <property type="entry name" value="CSAPPISMRASE"/>
</dbReference>
<dbReference type="SMART" id="SM00645">
    <property type="entry name" value="Pept_C1"/>
    <property type="match status" value="1"/>
</dbReference>
<dbReference type="SMART" id="SM00848">
    <property type="entry name" value="Inhibitor_I29"/>
    <property type="match status" value="1"/>
</dbReference>
<protein>
    <recommendedName>
        <fullName evidence="3">peptidylprolyl isomerase</fullName>
        <ecNumber evidence="3">5.2.1.8</ecNumber>
    </recommendedName>
</protein>
<dbReference type="InterPro" id="IPR038765">
    <property type="entry name" value="Papain-like_cys_pep_sf"/>
</dbReference>
<dbReference type="Gene3D" id="2.40.100.10">
    <property type="entry name" value="Cyclophilin-like"/>
    <property type="match status" value="1"/>
</dbReference>
<dbReference type="Gene3D" id="1.20.5.170">
    <property type="match status" value="1"/>
</dbReference>
<evidence type="ECO:0000256" key="11">
    <source>
        <dbReference type="SAM" id="Phobius"/>
    </source>
</evidence>
<dbReference type="InterPro" id="IPR029000">
    <property type="entry name" value="Cyclophilin-like_dom_sf"/>
</dbReference>
<evidence type="ECO:0000313" key="13">
    <source>
        <dbReference type="EMBL" id="ETW41917.1"/>
    </source>
</evidence>
<dbReference type="PROSITE" id="PS00139">
    <property type="entry name" value="THIOL_PROTEASE_CYS"/>
    <property type="match status" value="1"/>
</dbReference>
<dbReference type="InterPro" id="IPR013201">
    <property type="entry name" value="Prot_inhib_I29"/>
</dbReference>
<name>W4IER4_PLAFA</name>
<keyword evidence="8" id="KW-0697">Rotamase</keyword>
<dbReference type="GO" id="GO:0003755">
    <property type="term" value="F:peptidyl-prolyl cis-trans isomerase activity"/>
    <property type="evidence" value="ECO:0007669"/>
    <property type="project" value="UniProtKB-KW"/>
</dbReference>
<comment type="catalytic activity">
    <reaction evidence="1">
        <text>[protein]-peptidylproline (omega=180) = [protein]-peptidylproline (omega=0)</text>
        <dbReference type="Rhea" id="RHEA:16237"/>
        <dbReference type="Rhea" id="RHEA-COMP:10747"/>
        <dbReference type="Rhea" id="RHEA-COMP:10748"/>
        <dbReference type="ChEBI" id="CHEBI:83833"/>
        <dbReference type="ChEBI" id="CHEBI:83834"/>
        <dbReference type="EC" id="5.2.1.8"/>
    </reaction>
</comment>
<dbReference type="OrthoDB" id="190265at2759"/>
<organism evidence="13 14">
    <name type="scientific">Plasmodium falciparum NF135/5.C10</name>
    <dbReference type="NCBI Taxonomy" id="1036726"/>
    <lineage>
        <taxon>Eukaryota</taxon>
        <taxon>Sar</taxon>
        <taxon>Alveolata</taxon>
        <taxon>Apicomplexa</taxon>
        <taxon>Aconoidasida</taxon>
        <taxon>Haemosporida</taxon>
        <taxon>Plasmodiidae</taxon>
        <taxon>Plasmodium</taxon>
        <taxon>Plasmodium (Laverania)</taxon>
    </lineage>
</organism>